<dbReference type="OrthoDB" id="5891883at2"/>
<dbReference type="PROSITE" id="PS51257">
    <property type="entry name" value="PROKAR_LIPOPROTEIN"/>
    <property type="match status" value="1"/>
</dbReference>
<keyword evidence="4" id="KW-1185">Reference proteome</keyword>
<sequence length="246" mass="26776">MKIQKKLILIPLMGLACSAAHAKPVWWGTATEKACVLFTQPTTEALDIHFSQSIKDTSIKTTLTQDAHVKANFTGKVCAPAPISHDINGYGEVLSSWEIKHDDKVRSSLSTASTFWGNGARNDWDIDEKGKCGLDFTPGGVYLSAPGHASTCGKLANVEDEDTVIATYVFDSSNQPNPPEPGIPRYNHDDVNSGKQVFKTGDKAYGEYNAILYECKNGKLCSQDPNSFAPGTGSVWREAWKEDFVG</sequence>
<feature type="signal peptide" evidence="2">
    <location>
        <begin position="1"/>
        <end position="22"/>
    </location>
</feature>
<name>A0A220VHX5_9GAMM</name>
<evidence type="ECO:0000256" key="2">
    <source>
        <dbReference type="SAM" id="SignalP"/>
    </source>
</evidence>
<accession>A0A220VHX5</accession>
<proteinExistence type="predicted"/>
<evidence type="ECO:0000313" key="3">
    <source>
        <dbReference type="EMBL" id="ASK79856.1"/>
    </source>
</evidence>
<reference evidence="3 4" key="1">
    <citation type="journal article" date="2016" name="Int. J. Syst. Evol. Microbiol.">
        <title>Paraphotobacterium marinum gen. nov., sp. nov., a member of the family Vibrionaceae, isolated from surface seawater.</title>
        <authorList>
            <person name="Huang Z."/>
            <person name="Dong C."/>
            <person name="Shao Z."/>
        </authorList>
    </citation>
    <scope>NUCLEOTIDE SEQUENCE [LARGE SCALE GENOMIC DNA]</scope>
    <source>
        <strain evidence="3 4">NSCS20N07D</strain>
    </source>
</reference>
<dbReference type="KEGG" id="pmai:CF386_12525"/>
<dbReference type="AlphaFoldDB" id="A0A220VHX5"/>
<evidence type="ECO:0000256" key="1">
    <source>
        <dbReference type="SAM" id="MobiDB-lite"/>
    </source>
</evidence>
<evidence type="ECO:0000313" key="4">
    <source>
        <dbReference type="Proteomes" id="UP000242175"/>
    </source>
</evidence>
<keyword evidence="2" id="KW-0732">Signal</keyword>
<feature type="region of interest" description="Disordered" evidence="1">
    <location>
        <begin position="172"/>
        <end position="192"/>
    </location>
</feature>
<dbReference type="Proteomes" id="UP000242175">
    <property type="component" value="Chromosome small"/>
</dbReference>
<dbReference type="RefSeq" id="WP_089074764.1">
    <property type="nucleotide sequence ID" value="NZ_CBCSAM010000003.1"/>
</dbReference>
<organism evidence="3 4">
    <name type="scientific">Paraphotobacterium marinum</name>
    <dbReference type="NCBI Taxonomy" id="1755811"/>
    <lineage>
        <taxon>Bacteria</taxon>
        <taxon>Pseudomonadati</taxon>
        <taxon>Pseudomonadota</taxon>
        <taxon>Gammaproteobacteria</taxon>
        <taxon>Vibrionales</taxon>
        <taxon>Vibrionaceae</taxon>
        <taxon>Paraphotobacterium</taxon>
    </lineage>
</organism>
<dbReference type="EMBL" id="CP022356">
    <property type="protein sequence ID" value="ASK79856.1"/>
    <property type="molecule type" value="Genomic_DNA"/>
</dbReference>
<protein>
    <submittedName>
        <fullName evidence="3">Uncharacterized protein</fullName>
    </submittedName>
</protein>
<feature type="chain" id="PRO_5012171574" evidence="2">
    <location>
        <begin position="23"/>
        <end position="246"/>
    </location>
</feature>
<gene>
    <name evidence="3" type="ORF">CF386_12525</name>
</gene>